<dbReference type="RefSeq" id="WP_213680276.1">
    <property type="nucleotide sequence ID" value="NZ_JALQCT010000002.1"/>
</dbReference>
<comment type="caution">
    <text evidence="7">Lacks conserved residue(s) required for the propagation of feature annotation.</text>
</comment>
<dbReference type="SUPFAM" id="SSF46934">
    <property type="entry name" value="UBA-like"/>
    <property type="match status" value="1"/>
</dbReference>
<reference evidence="9 10" key="1">
    <citation type="journal article" date="2023" name="Int. J. Syst. Evol. Microbiol.">
        <title>The observation of taxonomic boundaries for the 16SrII and 16SrXXV phytoplasmas using genome-based delimitation.</title>
        <authorList>
            <person name="Rodrigues Jardim B."/>
            <person name="Tran-Nguyen L.T.T."/>
            <person name="Gambley C."/>
            <person name="Al-Sadi A.M."/>
            <person name="Al-Subhi A.M."/>
            <person name="Foissac X."/>
            <person name="Salar P."/>
            <person name="Cai H."/>
            <person name="Yang J.Y."/>
            <person name="Davis R."/>
            <person name="Jones L."/>
            <person name="Rodoni B."/>
            <person name="Constable F.E."/>
        </authorList>
    </citation>
    <scope>NUCLEOTIDE SEQUENCE [LARGE SCALE GENOMIC DNA]</scope>
    <source>
        <strain evidence="9">BAWM-OMN-P26</strain>
    </source>
</reference>
<evidence type="ECO:0000256" key="1">
    <source>
        <dbReference type="ARBA" id="ARBA00005532"/>
    </source>
</evidence>
<protein>
    <recommendedName>
        <fullName evidence="2 7">Elongation factor Ts</fullName>
        <shortName evidence="7">EF-Ts</shortName>
    </recommendedName>
</protein>
<evidence type="ECO:0000256" key="5">
    <source>
        <dbReference type="ARBA" id="ARBA00022917"/>
    </source>
</evidence>
<dbReference type="CDD" id="cd14275">
    <property type="entry name" value="UBA_EF-Ts"/>
    <property type="match status" value="1"/>
</dbReference>
<dbReference type="InterPro" id="IPR001816">
    <property type="entry name" value="Transl_elong_EFTs/EF1B"/>
</dbReference>
<dbReference type="Pfam" id="PF00889">
    <property type="entry name" value="EF_TS"/>
    <property type="match status" value="1"/>
</dbReference>
<accession>A0A9K3STC1</accession>
<evidence type="ECO:0000256" key="3">
    <source>
        <dbReference type="ARBA" id="ARBA00022490"/>
    </source>
</evidence>
<evidence type="ECO:0000256" key="6">
    <source>
        <dbReference type="ARBA" id="ARBA00025453"/>
    </source>
</evidence>
<comment type="subcellular location">
    <subcellularLocation>
        <location evidence="7">Cytoplasm</location>
    </subcellularLocation>
</comment>
<dbReference type="Gene3D" id="1.10.8.10">
    <property type="entry name" value="DNA helicase RuvA subunit, C-terminal domain"/>
    <property type="match status" value="1"/>
</dbReference>
<dbReference type="PANTHER" id="PTHR11741:SF0">
    <property type="entry name" value="ELONGATION FACTOR TS, MITOCHONDRIAL"/>
    <property type="match status" value="1"/>
</dbReference>
<dbReference type="InterPro" id="IPR009060">
    <property type="entry name" value="UBA-like_sf"/>
</dbReference>
<evidence type="ECO:0000259" key="8">
    <source>
        <dbReference type="Pfam" id="PF00889"/>
    </source>
</evidence>
<comment type="function">
    <text evidence="6 7">Associates with the EF-Tu.GDP complex and induces the exchange of GDP to GTP. It remains bound to the aminoacyl-tRNA.EF-Tu.GTP complex up to the GTP hydrolysis stage on the ribosome.</text>
</comment>
<gene>
    <name evidence="7 9" type="primary">tsf</name>
    <name evidence="9" type="ORF">OC696_00195</name>
</gene>
<dbReference type="AlphaFoldDB" id="A0A9K3STC1"/>
<evidence type="ECO:0000256" key="7">
    <source>
        <dbReference type="HAMAP-Rule" id="MF_00050"/>
    </source>
</evidence>
<keyword evidence="3 7" id="KW-0963">Cytoplasm</keyword>
<dbReference type="EMBL" id="JAOSIW010000001">
    <property type="protein sequence ID" value="MDO8054295.1"/>
    <property type="molecule type" value="Genomic_DNA"/>
</dbReference>
<dbReference type="NCBIfam" id="TIGR00116">
    <property type="entry name" value="tsf"/>
    <property type="match status" value="1"/>
</dbReference>
<proteinExistence type="inferred from homology"/>
<dbReference type="InterPro" id="IPR036402">
    <property type="entry name" value="EF-Ts_dimer_sf"/>
</dbReference>
<dbReference type="GO" id="GO:0003746">
    <property type="term" value="F:translation elongation factor activity"/>
    <property type="evidence" value="ECO:0007669"/>
    <property type="project" value="UniProtKB-UniRule"/>
</dbReference>
<dbReference type="HAMAP" id="MF_00050">
    <property type="entry name" value="EF_Ts"/>
    <property type="match status" value="1"/>
</dbReference>
<keyword evidence="5 7" id="KW-0648">Protein biosynthesis</keyword>
<feature type="domain" description="Translation elongation factor EFTs/EF1B dimerisation" evidence="8">
    <location>
        <begin position="71"/>
        <end position="191"/>
    </location>
</feature>
<name>A0A9K3STC1_9MOLU</name>
<sequence length="230" mass="27029">MKPEMIEKIKKLREITNFSICDCAKALTKTQGNIEEAIELLNKEKYIEYPEIFDEPLTEGATHVACNKNKAVIFELNIKTDFAAQNIQFIELITTIEKILLQVPDNIRKLNDFLNYNFQGKTVKQIISQKMTIFQEQIRLKRIQIVYKKTEESFGYYKHQNGKISTLIHLTKPCKNVEKHLPIHITESNPKSKEILLQQEMYNNSKIKVQEYLQKNNTNIIVFYRFALNN</sequence>
<keyword evidence="10" id="KW-1185">Reference proteome</keyword>
<dbReference type="Proteomes" id="UP001170651">
    <property type="component" value="Unassembled WGS sequence"/>
</dbReference>
<evidence type="ECO:0000256" key="2">
    <source>
        <dbReference type="ARBA" id="ARBA00016956"/>
    </source>
</evidence>
<evidence type="ECO:0000313" key="10">
    <source>
        <dbReference type="Proteomes" id="UP001170651"/>
    </source>
</evidence>
<dbReference type="SUPFAM" id="SSF54713">
    <property type="entry name" value="Elongation factor Ts (EF-Ts), dimerisation domain"/>
    <property type="match status" value="1"/>
</dbReference>
<organism evidence="9 10">
    <name type="scientific">Candidatus Phytoplasma australasiaticum subsp. australasiaticum</name>
    <dbReference type="NCBI Taxonomy" id="2832407"/>
    <lineage>
        <taxon>Bacteria</taxon>
        <taxon>Bacillati</taxon>
        <taxon>Mycoplasmatota</taxon>
        <taxon>Mollicutes</taxon>
        <taxon>Acholeplasmatales</taxon>
        <taxon>Acholeplasmataceae</taxon>
        <taxon>Candidatus Phytoplasma</taxon>
        <taxon>16SrII (Peanut WB group)</taxon>
        <taxon>Candidatus Phytoplasma australasiaticum</taxon>
    </lineage>
</organism>
<comment type="similarity">
    <text evidence="1 7">Belongs to the EF-Ts family.</text>
</comment>
<evidence type="ECO:0000313" key="9">
    <source>
        <dbReference type="EMBL" id="MDO8054295.1"/>
    </source>
</evidence>
<dbReference type="PANTHER" id="PTHR11741">
    <property type="entry name" value="ELONGATION FACTOR TS"/>
    <property type="match status" value="1"/>
</dbReference>
<keyword evidence="4 7" id="KW-0251">Elongation factor</keyword>
<dbReference type="Gene3D" id="3.30.479.20">
    <property type="entry name" value="Elongation factor Ts, dimerisation domain"/>
    <property type="match status" value="2"/>
</dbReference>
<dbReference type="InterPro" id="IPR014039">
    <property type="entry name" value="Transl_elong_EFTs/EF1B_dimer"/>
</dbReference>
<evidence type="ECO:0000256" key="4">
    <source>
        <dbReference type="ARBA" id="ARBA00022768"/>
    </source>
</evidence>
<comment type="caution">
    <text evidence="9">The sequence shown here is derived from an EMBL/GenBank/DDBJ whole genome shotgun (WGS) entry which is preliminary data.</text>
</comment>
<dbReference type="GO" id="GO:0005737">
    <property type="term" value="C:cytoplasm"/>
    <property type="evidence" value="ECO:0007669"/>
    <property type="project" value="UniProtKB-SubCell"/>
</dbReference>